<dbReference type="SMART" id="SM00212">
    <property type="entry name" value="UBCc"/>
    <property type="match status" value="1"/>
</dbReference>
<keyword evidence="8" id="KW-1185">Reference proteome</keyword>
<gene>
    <name evidence="7" type="ORF">L201_001773</name>
</gene>
<evidence type="ECO:0000256" key="5">
    <source>
        <dbReference type="SAM" id="MobiDB-lite"/>
    </source>
</evidence>
<evidence type="ECO:0000313" key="7">
    <source>
        <dbReference type="EMBL" id="WWC86894.1"/>
    </source>
</evidence>
<dbReference type="FunFam" id="3.10.110.10:FF:000061">
    <property type="entry name" value="Ubiquitin-conjugating enzyme E2 8"/>
    <property type="match status" value="1"/>
</dbReference>
<dbReference type="InterPro" id="IPR016135">
    <property type="entry name" value="UBQ-conjugating_enzyme/RWD"/>
</dbReference>
<feature type="domain" description="UBC core" evidence="6">
    <location>
        <begin position="1"/>
        <end position="120"/>
    </location>
</feature>
<feature type="active site" description="Glycyl thioester intermediate" evidence="3">
    <location>
        <position position="57"/>
    </location>
</feature>
<accession>A0AAX4JNF0</accession>
<feature type="region of interest" description="Disordered" evidence="5">
    <location>
        <begin position="118"/>
        <end position="208"/>
    </location>
</feature>
<organism evidence="7 8">
    <name type="scientific">Kwoniella dendrophila CBS 6074</name>
    <dbReference type="NCBI Taxonomy" id="1295534"/>
    <lineage>
        <taxon>Eukaryota</taxon>
        <taxon>Fungi</taxon>
        <taxon>Dikarya</taxon>
        <taxon>Basidiomycota</taxon>
        <taxon>Agaricomycotina</taxon>
        <taxon>Tremellomycetes</taxon>
        <taxon>Tremellales</taxon>
        <taxon>Cryptococcaceae</taxon>
        <taxon>Kwoniella</taxon>
    </lineage>
</organism>
<name>A0AAX4JNF0_9TREE</name>
<reference evidence="7 8" key="1">
    <citation type="submission" date="2024-01" db="EMBL/GenBank/DDBJ databases">
        <title>Comparative genomics of Cryptococcus and Kwoniella reveals pathogenesis evolution and contrasting modes of karyotype evolution via chromosome fusion or intercentromeric recombination.</title>
        <authorList>
            <person name="Coelho M.A."/>
            <person name="David-Palma M."/>
            <person name="Shea T."/>
            <person name="Bowers K."/>
            <person name="McGinley-Smith S."/>
            <person name="Mohammad A.W."/>
            <person name="Gnirke A."/>
            <person name="Yurkov A.M."/>
            <person name="Nowrousian M."/>
            <person name="Sun S."/>
            <person name="Cuomo C.A."/>
            <person name="Heitman J."/>
        </authorList>
    </citation>
    <scope>NUCLEOTIDE SEQUENCE [LARGE SCALE GENOMIC DNA]</scope>
    <source>
        <strain evidence="7 8">CBS 6074</strain>
    </source>
</reference>
<dbReference type="Proteomes" id="UP001355207">
    <property type="component" value="Chromosome 2"/>
</dbReference>
<evidence type="ECO:0000313" key="8">
    <source>
        <dbReference type="Proteomes" id="UP001355207"/>
    </source>
</evidence>
<evidence type="ECO:0000256" key="2">
    <source>
        <dbReference type="ARBA" id="ARBA00022786"/>
    </source>
</evidence>
<dbReference type="PROSITE" id="PS00183">
    <property type="entry name" value="UBC_1"/>
    <property type="match status" value="1"/>
</dbReference>
<dbReference type="InterPro" id="IPR023313">
    <property type="entry name" value="UBQ-conjugating_AS"/>
</dbReference>
<keyword evidence="1" id="KW-0808">Transferase</keyword>
<evidence type="ECO:0000256" key="1">
    <source>
        <dbReference type="ARBA" id="ARBA00022679"/>
    </source>
</evidence>
<dbReference type="PANTHER" id="PTHR24068">
    <property type="entry name" value="UBIQUITIN-CONJUGATING ENZYME E2"/>
    <property type="match status" value="1"/>
</dbReference>
<dbReference type="RefSeq" id="XP_066073657.1">
    <property type="nucleotide sequence ID" value="XM_066217560.1"/>
</dbReference>
<comment type="similarity">
    <text evidence="4">Belongs to the ubiquitin-conjugating enzyme family.</text>
</comment>
<dbReference type="EMBL" id="CP144099">
    <property type="protein sequence ID" value="WWC86894.1"/>
    <property type="molecule type" value="Genomic_DNA"/>
</dbReference>
<dbReference type="CDD" id="cd23797">
    <property type="entry name" value="UBCc_UBE2H"/>
    <property type="match status" value="1"/>
</dbReference>
<dbReference type="InterPro" id="IPR000608">
    <property type="entry name" value="UBC"/>
</dbReference>
<dbReference type="GO" id="GO:0016740">
    <property type="term" value="F:transferase activity"/>
    <property type="evidence" value="ECO:0007669"/>
    <property type="project" value="UniProtKB-KW"/>
</dbReference>
<dbReference type="AlphaFoldDB" id="A0AAX4JNF0"/>
<protein>
    <recommendedName>
        <fullName evidence="6">UBC core domain-containing protein</fullName>
    </recommendedName>
</protein>
<proteinExistence type="inferred from homology"/>
<sequence>MSEFFVKFHGPAETPFAKGVWKIHVELPEQFPYKSPSIGFMNKIFHPNIDELSGSVCLDVINQTWSPMFELINIFEIFLPQLLRYPNPADPLNGEAAALLMRDPKAYAKKVESYVDRYATPEDADQAGEDDEEDSDDDEADLPLRKKTNGQMNGNGNGHSNGNTKKINGDAKNGNVEEEENGDSDEEDKMSDMGELSDEDDIMGKMDD</sequence>
<keyword evidence="4" id="KW-0547">Nucleotide-binding</keyword>
<evidence type="ECO:0000256" key="3">
    <source>
        <dbReference type="PROSITE-ProRule" id="PRU10133"/>
    </source>
</evidence>
<dbReference type="Gene3D" id="3.10.110.10">
    <property type="entry name" value="Ubiquitin Conjugating Enzyme"/>
    <property type="match status" value="1"/>
</dbReference>
<evidence type="ECO:0000259" key="6">
    <source>
        <dbReference type="PROSITE" id="PS50127"/>
    </source>
</evidence>
<dbReference type="Pfam" id="PF00179">
    <property type="entry name" value="UQ_con"/>
    <property type="match status" value="1"/>
</dbReference>
<keyword evidence="4" id="KW-0067">ATP-binding</keyword>
<dbReference type="GeneID" id="91092445"/>
<dbReference type="GO" id="GO:0005524">
    <property type="term" value="F:ATP binding"/>
    <property type="evidence" value="ECO:0007669"/>
    <property type="project" value="UniProtKB-UniRule"/>
</dbReference>
<feature type="compositionally biased region" description="Acidic residues" evidence="5">
    <location>
        <begin position="122"/>
        <end position="141"/>
    </location>
</feature>
<dbReference type="SUPFAM" id="SSF54495">
    <property type="entry name" value="UBC-like"/>
    <property type="match status" value="1"/>
</dbReference>
<dbReference type="PROSITE" id="PS50127">
    <property type="entry name" value="UBC_2"/>
    <property type="match status" value="1"/>
</dbReference>
<feature type="compositionally biased region" description="Acidic residues" evidence="5">
    <location>
        <begin position="176"/>
        <end position="201"/>
    </location>
</feature>
<keyword evidence="2 4" id="KW-0833">Ubl conjugation pathway</keyword>
<evidence type="ECO:0000256" key="4">
    <source>
        <dbReference type="RuleBase" id="RU362109"/>
    </source>
</evidence>